<dbReference type="PANTHER" id="PTHR46268">
    <property type="entry name" value="STRESS RESPONSE PROTEIN NHAX"/>
    <property type="match status" value="1"/>
</dbReference>
<dbReference type="InterPro" id="IPR006015">
    <property type="entry name" value="Universal_stress_UspA"/>
</dbReference>
<protein>
    <submittedName>
        <fullName evidence="3">UspA domain-containing protein</fullName>
    </submittedName>
</protein>
<dbReference type="SUPFAM" id="SSF52402">
    <property type="entry name" value="Adenine nucleotide alpha hydrolases-like"/>
    <property type="match status" value="2"/>
</dbReference>
<dbReference type="KEGG" id="iva:Isova_2802"/>
<feature type="domain" description="UspA" evidence="2">
    <location>
        <begin position="8"/>
        <end position="149"/>
    </location>
</feature>
<gene>
    <name evidence="3" type="ordered locus">Isova_2802</name>
</gene>
<evidence type="ECO:0000313" key="4">
    <source>
        <dbReference type="Proteomes" id="UP000009236"/>
    </source>
</evidence>
<dbReference type="CDD" id="cd00293">
    <property type="entry name" value="USP-like"/>
    <property type="match status" value="1"/>
</dbReference>
<dbReference type="RefSeq" id="WP_013839881.1">
    <property type="nucleotide sequence ID" value="NC_015588.1"/>
</dbReference>
<name>F6FV63_ISOV2</name>
<dbReference type="AlphaFoldDB" id="F6FV63"/>
<evidence type="ECO:0000259" key="2">
    <source>
        <dbReference type="Pfam" id="PF00582"/>
    </source>
</evidence>
<dbReference type="eggNOG" id="COG0589">
    <property type="taxonomic scope" value="Bacteria"/>
</dbReference>
<dbReference type="EMBL" id="CP002810">
    <property type="protein sequence ID" value="AEG45491.1"/>
    <property type="molecule type" value="Genomic_DNA"/>
</dbReference>
<sequence>MNVWRRGVVVGVDGSDAGYRALDWAATEAVRHDARLTVLGAYVVPVTPGSVGYGVGPDDLRAQAEDVVGGALRRLAATRTRWPGSVPDPEDVDGDVVRSSAAAALVQRSCTSDLVVVGRRGLSTFDRVVLGSVSSAVSAMAAGAVAVVPGDVEAEPVWRVVAGVGRDDRAGHVLGLAFEEAERSGAPLVVVHALEQERVAGLTADELAWVQRYRDDVTTGLREEAERWSEKFPRVRWSLEVRPGPAADVLLRAADPRTVLVVGGRRHTPLAGRILGSVPDRLVRHAPCPVIVAHEQH</sequence>
<comment type="similarity">
    <text evidence="1">Belongs to the universal stress protein A family.</text>
</comment>
<reference evidence="3 4" key="1">
    <citation type="submission" date="2011-05" db="EMBL/GenBank/DDBJ databases">
        <title>Complete sequence of Isoptericola variabilis 225.</title>
        <authorList>
            <consortium name="US DOE Joint Genome Institute"/>
            <person name="Lucas S."/>
            <person name="Han J."/>
            <person name="Lapidus A."/>
            <person name="Cheng J.-F."/>
            <person name="Goodwin L."/>
            <person name="Pitluck S."/>
            <person name="Peters L."/>
            <person name="Mikhailova N."/>
            <person name="Zeytun A."/>
            <person name="Han C."/>
            <person name="Tapia R."/>
            <person name="Land M."/>
            <person name="Hauser L."/>
            <person name="Kyrpides N."/>
            <person name="Ivanova N."/>
            <person name="Pagani I."/>
            <person name="Siebers A."/>
            <person name="Allgaier M."/>
            <person name="Thelen M."/>
            <person name="Hugenholtz P."/>
            <person name="Gladden J."/>
            <person name="Woyke T."/>
        </authorList>
    </citation>
    <scope>NUCLEOTIDE SEQUENCE [LARGE SCALE GENOMIC DNA]</scope>
    <source>
        <strain evidence="4">225</strain>
    </source>
</reference>
<organism evidence="4">
    <name type="scientific">Isoptericola variabilis (strain 225)</name>
    <dbReference type="NCBI Taxonomy" id="743718"/>
    <lineage>
        <taxon>Bacteria</taxon>
        <taxon>Bacillati</taxon>
        <taxon>Actinomycetota</taxon>
        <taxon>Actinomycetes</taxon>
        <taxon>Micrococcales</taxon>
        <taxon>Promicromonosporaceae</taxon>
        <taxon>Isoptericola</taxon>
    </lineage>
</organism>
<dbReference type="PRINTS" id="PR01438">
    <property type="entry name" value="UNVRSLSTRESS"/>
</dbReference>
<dbReference type="Proteomes" id="UP000009236">
    <property type="component" value="Chromosome"/>
</dbReference>
<dbReference type="Gene3D" id="3.40.50.620">
    <property type="entry name" value="HUPs"/>
    <property type="match status" value="2"/>
</dbReference>
<feature type="domain" description="UspA" evidence="2">
    <location>
        <begin position="159"/>
        <end position="293"/>
    </location>
</feature>
<accession>F6FV63</accession>
<evidence type="ECO:0000313" key="3">
    <source>
        <dbReference type="EMBL" id="AEG45491.1"/>
    </source>
</evidence>
<dbReference type="InterPro" id="IPR014729">
    <property type="entry name" value="Rossmann-like_a/b/a_fold"/>
</dbReference>
<evidence type="ECO:0000256" key="1">
    <source>
        <dbReference type="ARBA" id="ARBA00008791"/>
    </source>
</evidence>
<dbReference type="STRING" id="743718.Isova_2802"/>
<dbReference type="InterPro" id="IPR006016">
    <property type="entry name" value="UspA"/>
</dbReference>
<dbReference type="PANTHER" id="PTHR46268:SF6">
    <property type="entry name" value="UNIVERSAL STRESS PROTEIN UP12"/>
    <property type="match status" value="1"/>
</dbReference>
<dbReference type="HOGENOM" id="CLU_049301_2_3_11"/>
<dbReference type="Pfam" id="PF00582">
    <property type="entry name" value="Usp"/>
    <property type="match status" value="2"/>
</dbReference>
<keyword evidence="4" id="KW-1185">Reference proteome</keyword>
<proteinExistence type="inferred from homology"/>